<name>A0A4S3JIX6_9EURO</name>
<protein>
    <submittedName>
        <fullName evidence="1">Uncharacterized protein</fullName>
    </submittedName>
</protein>
<evidence type="ECO:0000313" key="1">
    <source>
        <dbReference type="EMBL" id="THC94478.1"/>
    </source>
</evidence>
<accession>A0A4S3JIX6</accession>
<keyword evidence="2" id="KW-1185">Reference proteome</keyword>
<proteinExistence type="predicted"/>
<dbReference type="Proteomes" id="UP000308092">
    <property type="component" value="Unassembled WGS sequence"/>
</dbReference>
<sequence>MIKSPQTLFAFKALASTGLSECLKSR</sequence>
<dbReference type="AlphaFoldDB" id="A0A4S3JIX6"/>
<reference evidence="1 2" key="1">
    <citation type="submission" date="2019-03" db="EMBL/GenBank/DDBJ databases">
        <title>The genome sequence of a newly discovered highly antifungal drug resistant Aspergillus species, Aspergillus tanneri NIH 1004.</title>
        <authorList>
            <person name="Mounaud S."/>
            <person name="Singh I."/>
            <person name="Joardar V."/>
            <person name="Pakala S."/>
            <person name="Pakala S."/>
            <person name="Venepally P."/>
            <person name="Hoover J."/>
            <person name="Nierman W."/>
            <person name="Chung J."/>
            <person name="Losada L."/>
        </authorList>
    </citation>
    <scope>NUCLEOTIDE SEQUENCE [LARGE SCALE GENOMIC DNA]</scope>
    <source>
        <strain evidence="1 2">NIH1004</strain>
    </source>
</reference>
<evidence type="ECO:0000313" key="2">
    <source>
        <dbReference type="Proteomes" id="UP000308092"/>
    </source>
</evidence>
<dbReference type="EMBL" id="SOSA01000205">
    <property type="protein sequence ID" value="THC94478.1"/>
    <property type="molecule type" value="Genomic_DNA"/>
</dbReference>
<organism evidence="1 2">
    <name type="scientific">Aspergillus tanneri</name>
    <dbReference type="NCBI Taxonomy" id="1220188"/>
    <lineage>
        <taxon>Eukaryota</taxon>
        <taxon>Fungi</taxon>
        <taxon>Dikarya</taxon>
        <taxon>Ascomycota</taxon>
        <taxon>Pezizomycotina</taxon>
        <taxon>Eurotiomycetes</taxon>
        <taxon>Eurotiomycetidae</taxon>
        <taxon>Eurotiales</taxon>
        <taxon>Aspergillaceae</taxon>
        <taxon>Aspergillus</taxon>
        <taxon>Aspergillus subgen. Circumdati</taxon>
    </lineage>
</organism>
<gene>
    <name evidence="1" type="ORF">EYZ11_006043</name>
</gene>
<dbReference type="VEuPathDB" id="FungiDB:EYZ11_006043"/>
<comment type="caution">
    <text evidence="1">The sequence shown here is derived from an EMBL/GenBank/DDBJ whole genome shotgun (WGS) entry which is preliminary data.</text>
</comment>